<proteinExistence type="predicted"/>
<keyword evidence="3" id="KW-1185">Reference proteome</keyword>
<feature type="chain" id="PRO_5044881347" evidence="1">
    <location>
        <begin position="18"/>
        <end position="85"/>
    </location>
</feature>
<evidence type="ECO:0000313" key="2">
    <source>
        <dbReference type="EMBL" id="KAL3651600.1"/>
    </source>
</evidence>
<evidence type="ECO:0000256" key="1">
    <source>
        <dbReference type="SAM" id="SignalP"/>
    </source>
</evidence>
<dbReference type="AlphaFoldDB" id="A0ABD3EAX3"/>
<gene>
    <name evidence="2" type="ORF">CASFOL_004602</name>
</gene>
<dbReference type="EMBL" id="JAVIJP010000006">
    <property type="protein sequence ID" value="KAL3651600.1"/>
    <property type="molecule type" value="Genomic_DNA"/>
</dbReference>
<accession>A0ABD3EAX3</accession>
<dbReference type="Proteomes" id="UP001632038">
    <property type="component" value="Unassembled WGS sequence"/>
</dbReference>
<comment type="caution">
    <text evidence="2">The sequence shown here is derived from an EMBL/GenBank/DDBJ whole genome shotgun (WGS) entry which is preliminary data.</text>
</comment>
<sequence>MLVRVCAFTASCLGLQGTGIGTDCNPGNRASPRELFNWALEPAADDILDKLFELGYQDAIVWAEENPVENIVRDDDNNLEHGQAQ</sequence>
<protein>
    <submittedName>
        <fullName evidence="2">Uncharacterized protein</fullName>
    </submittedName>
</protein>
<reference evidence="3" key="1">
    <citation type="journal article" date="2024" name="IScience">
        <title>Strigolactones Initiate the Formation of Haustorium-like Structures in Castilleja.</title>
        <authorList>
            <person name="Buerger M."/>
            <person name="Peterson D."/>
            <person name="Chory J."/>
        </authorList>
    </citation>
    <scope>NUCLEOTIDE SEQUENCE [LARGE SCALE GENOMIC DNA]</scope>
</reference>
<name>A0ABD3EAX3_9LAMI</name>
<evidence type="ECO:0000313" key="3">
    <source>
        <dbReference type="Proteomes" id="UP001632038"/>
    </source>
</evidence>
<keyword evidence="1" id="KW-0732">Signal</keyword>
<organism evidence="2 3">
    <name type="scientific">Castilleja foliolosa</name>
    <dbReference type="NCBI Taxonomy" id="1961234"/>
    <lineage>
        <taxon>Eukaryota</taxon>
        <taxon>Viridiplantae</taxon>
        <taxon>Streptophyta</taxon>
        <taxon>Embryophyta</taxon>
        <taxon>Tracheophyta</taxon>
        <taxon>Spermatophyta</taxon>
        <taxon>Magnoliopsida</taxon>
        <taxon>eudicotyledons</taxon>
        <taxon>Gunneridae</taxon>
        <taxon>Pentapetalae</taxon>
        <taxon>asterids</taxon>
        <taxon>lamiids</taxon>
        <taxon>Lamiales</taxon>
        <taxon>Orobanchaceae</taxon>
        <taxon>Pedicularideae</taxon>
        <taxon>Castillejinae</taxon>
        <taxon>Castilleja</taxon>
    </lineage>
</organism>
<feature type="signal peptide" evidence="1">
    <location>
        <begin position="1"/>
        <end position="17"/>
    </location>
</feature>